<feature type="region of interest" description="Disordered" evidence="1">
    <location>
        <begin position="162"/>
        <end position="217"/>
    </location>
</feature>
<accession>A0ABU1K0X1</accession>
<protein>
    <submittedName>
        <fullName evidence="2">Uncharacterized protein</fullName>
    </submittedName>
</protein>
<feature type="compositionally biased region" description="Basic and acidic residues" evidence="1">
    <location>
        <begin position="162"/>
        <end position="172"/>
    </location>
</feature>
<feature type="compositionally biased region" description="Low complexity" evidence="1">
    <location>
        <begin position="177"/>
        <end position="191"/>
    </location>
</feature>
<reference evidence="2 3" key="1">
    <citation type="submission" date="2023-07" db="EMBL/GenBank/DDBJ databases">
        <title>Sorghum-associated microbial communities from plants grown in Nebraska, USA.</title>
        <authorList>
            <person name="Schachtman D."/>
        </authorList>
    </citation>
    <scope>NUCLEOTIDE SEQUENCE [LARGE SCALE GENOMIC DNA]</scope>
    <source>
        <strain evidence="2 3">584</strain>
    </source>
</reference>
<feature type="compositionally biased region" description="Basic and acidic residues" evidence="1">
    <location>
        <begin position="194"/>
        <end position="207"/>
    </location>
</feature>
<keyword evidence="3" id="KW-1185">Reference proteome</keyword>
<comment type="caution">
    <text evidence="2">The sequence shown here is derived from an EMBL/GenBank/DDBJ whole genome shotgun (WGS) entry which is preliminary data.</text>
</comment>
<gene>
    <name evidence="2" type="ORF">E9232_007069</name>
</gene>
<evidence type="ECO:0000313" key="2">
    <source>
        <dbReference type="EMBL" id="MDR6294515.1"/>
    </source>
</evidence>
<name>A0ABU1K0X1_9PROT</name>
<dbReference type="RefSeq" id="WP_309802073.1">
    <property type="nucleotide sequence ID" value="NZ_JAVDPW010000021.1"/>
</dbReference>
<dbReference type="Proteomes" id="UP001262410">
    <property type="component" value="Unassembled WGS sequence"/>
</dbReference>
<evidence type="ECO:0000313" key="3">
    <source>
        <dbReference type="Proteomes" id="UP001262410"/>
    </source>
</evidence>
<sequence>MNMARPDEIPPTDPDLKWTGWALDMLREMVEIDCRTKRMTAQQQGAILAGPEAPDYALMQSRLSRSMRLSLAMTERIRADYLSRKAEAEETGERERRRQRREQAARAVIEAAAAPDEAQDFERVRSAVREKLAEDEILDVQIDTLSAADFVREVCRWLGRRPDPARLPRGWDDEANDNAGAPGAVVVAADPEAGDGRAESPEDDSRPPSRLPPPDSS</sequence>
<organism evidence="2 3">
    <name type="scientific">Inquilinus ginsengisoli</name>
    <dbReference type="NCBI Taxonomy" id="363840"/>
    <lineage>
        <taxon>Bacteria</taxon>
        <taxon>Pseudomonadati</taxon>
        <taxon>Pseudomonadota</taxon>
        <taxon>Alphaproteobacteria</taxon>
        <taxon>Rhodospirillales</taxon>
        <taxon>Rhodospirillaceae</taxon>
        <taxon>Inquilinus</taxon>
    </lineage>
</organism>
<dbReference type="EMBL" id="JAVDPW010000021">
    <property type="protein sequence ID" value="MDR6294515.1"/>
    <property type="molecule type" value="Genomic_DNA"/>
</dbReference>
<proteinExistence type="predicted"/>
<evidence type="ECO:0000256" key="1">
    <source>
        <dbReference type="SAM" id="MobiDB-lite"/>
    </source>
</evidence>